<dbReference type="Gene3D" id="1.25.40.10">
    <property type="entry name" value="Tetratricopeptide repeat domain"/>
    <property type="match status" value="1"/>
</dbReference>
<sequence length="909" mass="101596">MRGTVVHDSIVGASLPSTTPPAILDLFSQLVRAEKTSSNPILEGAWVGLAILRHSEKTKLLRREGRWFLHRALDFLNLVAAEEKASGRRVAVPGSLKYLCVRSMVQDMDQFKNLVEKHHKCSTVARDRLRTVHKTKARNGISRQRQVIREVKKKLGFATKICRIASLPEYPSTAPAMTLQALKYLQIRTTSSGAQLASLQSEARFAAFPPLEMHLTIVDFVRAIEATQAEVVEICSSERTREFSNADEDSYDMSLETGAEPAAATLALDVQNDFPKSFLQTELAHDRMAFETMDQLLEYKTSACQQLAETLAQLSTDLMNVRGPVTIQYMCIVFAHMLLFNEAAVFGELLVVMCREDEERSPSIKNKVKLAATLGALSILLASTPRKFDAVQAAEEGINILQPVFKTKPARYISLMAAFKAAHAKAMLQCGGGLVNYEGGIRTLRKAYRIAEEAAKLSHAQLDEHSTGPDTLSLSARVLYIKALGGLKGIEKLLDHQARARYSNFPLHPTVQKDRADRDSSKLENSKYLEGLIKDLDVEVIDALVTVSERSIQLYRELIKQVPNLYEPLLGEALILKAQLLNFYSPQAEDAFREAATFYEMLSAKFPHQFDEPATRAYAGLAKRQRWANNLDGAADSYQKALDHLLQPLGPNEYKTDAQNQQWKRADELKIDRPMMCVQLERYEEGLADLERVRAFMDEEDADIAGLAVQGCCYWLLGRLEEAEEVLKSGLEPIIEDQEMMKTIGSPSSYRLWDENQGYILGLGWQGAVKSAMGDHTHGLEDGELAVNLLRKRHSNAQTRYFDYFGLDPFQRVMLPHHLVILAGTLLAVGRTKDAMEHVEESLRLNSDVKVDPSTVKTALMLKARLLEETGCSDESREAAKIRAEADDIPFRGFLHRMGCSGGTPFPHE</sequence>
<keyword evidence="2" id="KW-1185">Reference proteome</keyword>
<name>A0A8X7NGH6_9BASI</name>
<accession>A0A8X7NGH6</accession>
<dbReference type="InterPro" id="IPR011990">
    <property type="entry name" value="TPR-like_helical_dom_sf"/>
</dbReference>
<evidence type="ECO:0000313" key="1">
    <source>
        <dbReference type="EMBL" id="KAE8271940.1"/>
    </source>
</evidence>
<evidence type="ECO:0000313" key="2">
    <source>
        <dbReference type="Proteomes" id="UP000078113"/>
    </source>
</evidence>
<proteinExistence type="predicted"/>
<organism evidence="1 2">
    <name type="scientific">Tilletia walkeri</name>
    <dbReference type="NCBI Taxonomy" id="117179"/>
    <lineage>
        <taxon>Eukaryota</taxon>
        <taxon>Fungi</taxon>
        <taxon>Dikarya</taxon>
        <taxon>Basidiomycota</taxon>
        <taxon>Ustilaginomycotina</taxon>
        <taxon>Exobasidiomycetes</taxon>
        <taxon>Tilletiales</taxon>
        <taxon>Tilletiaceae</taxon>
        <taxon>Tilletia</taxon>
    </lineage>
</organism>
<dbReference type="Proteomes" id="UP000078113">
    <property type="component" value="Unassembled WGS sequence"/>
</dbReference>
<reference evidence="1" key="1">
    <citation type="submission" date="2016-04" db="EMBL/GenBank/DDBJ databases">
        <authorList>
            <person name="Nguyen H.D."/>
            <person name="Samba Siva P."/>
            <person name="Cullis J."/>
            <person name="Levesque C.A."/>
            <person name="Hambleton S."/>
        </authorList>
    </citation>
    <scope>NUCLEOTIDE SEQUENCE</scope>
    <source>
        <strain evidence="1">DAOMC 236422</strain>
    </source>
</reference>
<dbReference type="EMBL" id="LWDG02000007">
    <property type="protein sequence ID" value="KAE8271940.1"/>
    <property type="molecule type" value="Genomic_DNA"/>
</dbReference>
<protein>
    <submittedName>
        <fullName evidence="1">Uncharacterized protein</fullName>
    </submittedName>
</protein>
<comment type="caution">
    <text evidence="1">The sequence shown here is derived from an EMBL/GenBank/DDBJ whole genome shotgun (WGS) entry which is preliminary data.</text>
</comment>
<dbReference type="SUPFAM" id="SSF48452">
    <property type="entry name" value="TPR-like"/>
    <property type="match status" value="2"/>
</dbReference>
<dbReference type="AlphaFoldDB" id="A0A8X7NGH6"/>
<gene>
    <name evidence="1" type="ORF">A4X09_0g383</name>
</gene>
<reference evidence="1" key="2">
    <citation type="journal article" date="2019" name="IMA Fungus">
        <title>Genome sequencing and comparison of five Tilletia species to identify candidate genes for the detection of regulated species infecting wheat.</title>
        <authorList>
            <person name="Nguyen H.D.T."/>
            <person name="Sultana T."/>
            <person name="Kesanakurti P."/>
            <person name="Hambleton S."/>
        </authorList>
    </citation>
    <scope>NUCLEOTIDE SEQUENCE</scope>
    <source>
        <strain evidence="1">DAOMC 236422</strain>
    </source>
</reference>